<evidence type="ECO:0000256" key="1">
    <source>
        <dbReference type="SAM" id="MobiDB-lite"/>
    </source>
</evidence>
<dbReference type="AlphaFoldDB" id="A0A9D3Q6D9"/>
<feature type="compositionally biased region" description="Basic residues" evidence="1">
    <location>
        <begin position="119"/>
        <end position="131"/>
    </location>
</feature>
<feature type="compositionally biased region" description="Basic residues" evidence="1">
    <location>
        <begin position="81"/>
        <end position="91"/>
    </location>
</feature>
<feature type="region of interest" description="Disordered" evidence="1">
    <location>
        <begin position="1"/>
        <end position="226"/>
    </location>
</feature>
<reference evidence="2" key="1">
    <citation type="submission" date="2021-01" db="EMBL/GenBank/DDBJ databases">
        <authorList>
            <person name="Zahm M."/>
            <person name="Roques C."/>
            <person name="Cabau C."/>
            <person name="Klopp C."/>
            <person name="Donnadieu C."/>
            <person name="Jouanno E."/>
            <person name="Lampietro C."/>
            <person name="Louis A."/>
            <person name="Herpin A."/>
            <person name="Echchiki A."/>
            <person name="Berthelot C."/>
            <person name="Parey E."/>
            <person name="Roest-Crollius H."/>
            <person name="Braasch I."/>
            <person name="Postlethwait J."/>
            <person name="Bobe J."/>
            <person name="Montfort J."/>
            <person name="Bouchez O."/>
            <person name="Begum T."/>
            <person name="Mejri S."/>
            <person name="Adams A."/>
            <person name="Chen W.-J."/>
            <person name="Guiguen Y."/>
        </authorList>
    </citation>
    <scope>NUCLEOTIDE SEQUENCE</scope>
    <source>
        <strain evidence="2">YG-15Mar2019-1</strain>
        <tissue evidence="2">Brain</tissue>
    </source>
</reference>
<proteinExistence type="predicted"/>
<evidence type="ECO:0000313" key="2">
    <source>
        <dbReference type="EMBL" id="KAG7480616.1"/>
    </source>
</evidence>
<comment type="caution">
    <text evidence="2">The sequence shown here is derived from an EMBL/GenBank/DDBJ whole genome shotgun (WGS) entry which is preliminary data.</text>
</comment>
<dbReference type="Proteomes" id="UP001046870">
    <property type="component" value="Chromosome 4"/>
</dbReference>
<keyword evidence="3" id="KW-1185">Reference proteome</keyword>
<accession>A0A9D3Q6D9</accession>
<gene>
    <name evidence="2" type="ORF">MATL_G00058030</name>
</gene>
<protein>
    <submittedName>
        <fullName evidence="2">Uncharacterized protein</fullName>
    </submittedName>
</protein>
<name>A0A9D3Q6D9_MEGAT</name>
<sequence>MSSLPKSESTTSLLKSSAASRKSAHRSEHAGSGRRSNHRPAAQRGSSNAEETCWPAECDASARRPLCHPRLTSNRSSGTKRGTKSQSHHPHAPLAPGYGQEELPERQGVGRGGRERSKQSRHPHHHYHHQKTARDDMLPDHHYGNPHAARVPSPTHSLSKRTDDAAFFFESRDHTRASSSLSLASDPPASLPSPASSSPLPASSSRSSGRSGRSSTASSEPDSSLHPILSSVFGQVRPSSKITITLALIYQECTRPIAPGKPGHCHTNAAREKK</sequence>
<organism evidence="2 3">
    <name type="scientific">Megalops atlanticus</name>
    <name type="common">Tarpon</name>
    <name type="synonym">Clupea gigantea</name>
    <dbReference type="NCBI Taxonomy" id="7932"/>
    <lineage>
        <taxon>Eukaryota</taxon>
        <taxon>Metazoa</taxon>
        <taxon>Chordata</taxon>
        <taxon>Craniata</taxon>
        <taxon>Vertebrata</taxon>
        <taxon>Euteleostomi</taxon>
        <taxon>Actinopterygii</taxon>
        <taxon>Neopterygii</taxon>
        <taxon>Teleostei</taxon>
        <taxon>Elopiformes</taxon>
        <taxon>Megalopidae</taxon>
        <taxon>Megalops</taxon>
    </lineage>
</organism>
<evidence type="ECO:0000313" key="3">
    <source>
        <dbReference type="Proteomes" id="UP001046870"/>
    </source>
</evidence>
<feature type="compositionally biased region" description="Low complexity" evidence="1">
    <location>
        <begin position="177"/>
        <end position="219"/>
    </location>
</feature>
<feature type="compositionally biased region" description="Polar residues" evidence="1">
    <location>
        <begin position="71"/>
        <end position="80"/>
    </location>
</feature>
<feature type="compositionally biased region" description="Basic and acidic residues" evidence="1">
    <location>
        <begin position="132"/>
        <end position="143"/>
    </location>
</feature>
<feature type="compositionally biased region" description="Low complexity" evidence="1">
    <location>
        <begin position="1"/>
        <end position="21"/>
    </location>
</feature>
<dbReference type="EMBL" id="JAFDVH010000004">
    <property type="protein sequence ID" value="KAG7480616.1"/>
    <property type="molecule type" value="Genomic_DNA"/>
</dbReference>
<feature type="compositionally biased region" description="Basic and acidic residues" evidence="1">
    <location>
        <begin position="160"/>
        <end position="176"/>
    </location>
</feature>